<dbReference type="GO" id="GO:0008794">
    <property type="term" value="F:arsenate reductase (glutaredoxin) activity"/>
    <property type="evidence" value="ECO:0007669"/>
    <property type="project" value="UniProtKB-UniRule"/>
</dbReference>
<dbReference type="PANTHER" id="PTHR30041">
    <property type="entry name" value="ARSENATE REDUCTASE"/>
    <property type="match status" value="1"/>
</dbReference>
<keyword evidence="2 4" id="KW-0560">Oxidoreductase</keyword>
<dbReference type="InterPro" id="IPR006659">
    <property type="entry name" value="Arsenate_reductase"/>
</dbReference>
<evidence type="ECO:0000256" key="1">
    <source>
        <dbReference type="ARBA" id="ARBA00007198"/>
    </source>
</evidence>
<sequence>MTTIYHNPRCSKSRETLALLTDRNTDLEVIKYLEDPLSKDTLRSLLEELGFASARDLMRTKEDIYKELGLAEVTDEDQLLEAMSQHPKLIERPIVSHQGKAKIGRPPESVLALFE</sequence>
<dbReference type="EMBL" id="VFRR01000013">
    <property type="protein sequence ID" value="TPE51993.1"/>
    <property type="molecule type" value="Genomic_DNA"/>
</dbReference>
<dbReference type="OrthoDB" id="9790554at2"/>
<evidence type="ECO:0000313" key="6">
    <source>
        <dbReference type="Proteomes" id="UP000315901"/>
    </source>
</evidence>
<dbReference type="Pfam" id="PF03960">
    <property type="entry name" value="ArsC"/>
    <property type="match status" value="1"/>
</dbReference>
<dbReference type="Proteomes" id="UP000315901">
    <property type="component" value="Unassembled WGS sequence"/>
</dbReference>
<dbReference type="InterPro" id="IPR006660">
    <property type="entry name" value="Arsenate_reductase-like"/>
</dbReference>
<comment type="caution">
    <text evidence="5">The sequence shown here is derived from an EMBL/GenBank/DDBJ whole genome shotgun (WGS) entry which is preliminary data.</text>
</comment>
<dbReference type="InterPro" id="IPR036249">
    <property type="entry name" value="Thioredoxin-like_sf"/>
</dbReference>
<dbReference type="PROSITE" id="PS51353">
    <property type="entry name" value="ARSC"/>
    <property type="match status" value="1"/>
</dbReference>
<dbReference type="SUPFAM" id="SSF52833">
    <property type="entry name" value="Thioredoxin-like"/>
    <property type="match status" value="1"/>
</dbReference>
<keyword evidence="6" id="KW-1185">Reference proteome</keyword>
<dbReference type="CDD" id="cd03034">
    <property type="entry name" value="ArsC_ArsC"/>
    <property type="match status" value="1"/>
</dbReference>
<organism evidence="5 6">
    <name type="scientific">Maribrevibacterium harenarium</name>
    <dbReference type="NCBI Taxonomy" id="2589817"/>
    <lineage>
        <taxon>Bacteria</taxon>
        <taxon>Pseudomonadati</taxon>
        <taxon>Pseudomonadota</taxon>
        <taxon>Gammaproteobacteria</taxon>
        <taxon>Oceanospirillales</taxon>
        <taxon>Oceanospirillaceae</taxon>
        <taxon>Maribrevibacterium</taxon>
    </lineage>
</organism>
<comment type="similarity">
    <text evidence="1 3 4">Belongs to the ArsC family.</text>
</comment>
<evidence type="ECO:0000256" key="3">
    <source>
        <dbReference type="PROSITE-ProRule" id="PRU01282"/>
    </source>
</evidence>
<reference evidence="5 6" key="1">
    <citation type="submission" date="2019-06" db="EMBL/GenBank/DDBJ databases">
        <title>A novel bacterium of genus Marinomonas, isolated from coastal sand.</title>
        <authorList>
            <person name="Huang H."/>
            <person name="Mo K."/>
            <person name="Hu Y."/>
        </authorList>
    </citation>
    <scope>NUCLEOTIDE SEQUENCE [LARGE SCALE GENOMIC DNA]</scope>
    <source>
        <strain evidence="5 6">HB171799</strain>
    </source>
</reference>
<gene>
    <name evidence="5" type="primary">arsC</name>
    <name evidence="5" type="ORF">FJM67_08460</name>
</gene>
<proteinExistence type="inferred from homology"/>
<dbReference type="NCBIfam" id="TIGR00014">
    <property type="entry name" value="arsC"/>
    <property type="match status" value="1"/>
</dbReference>
<dbReference type="RefSeq" id="WP_140588411.1">
    <property type="nucleotide sequence ID" value="NZ_VFRR01000013.1"/>
</dbReference>
<dbReference type="PANTHER" id="PTHR30041:SF4">
    <property type="entry name" value="ARSENATE REDUCTASE"/>
    <property type="match status" value="1"/>
</dbReference>
<comment type="catalytic activity">
    <reaction evidence="4">
        <text>[glutaredoxin]-dithiol + arsenate + glutathione + H(+) = glutathionyl-S-S-[glutaredoxin] + arsenite + H2O</text>
        <dbReference type="Rhea" id="RHEA:22016"/>
        <dbReference type="Rhea" id="RHEA-COMP:10729"/>
        <dbReference type="Rhea" id="RHEA-COMP:17668"/>
        <dbReference type="ChEBI" id="CHEBI:15377"/>
        <dbReference type="ChEBI" id="CHEBI:15378"/>
        <dbReference type="ChEBI" id="CHEBI:29242"/>
        <dbReference type="ChEBI" id="CHEBI:29950"/>
        <dbReference type="ChEBI" id="CHEBI:48597"/>
        <dbReference type="ChEBI" id="CHEBI:57925"/>
        <dbReference type="ChEBI" id="CHEBI:146199"/>
        <dbReference type="EC" id="1.20.4.1"/>
    </reaction>
</comment>
<evidence type="ECO:0000256" key="2">
    <source>
        <dbReference type="ARBA" id="ARBA00023002"/>
    </source>
</evidence>
<dbReference type="EC" id="1.20.4.1" evidence="4"/>
<protein>
    <recommendedName>
        <fullName evidence="4">Arsenate reductase</fullName>
        <ecNumber evidence="4">1.20.4.1</ecNumber>
    </recommendedName>
</protein>
<accession>A0A501WQD5</accession>
<name>A0A501WQD5_9GAMM</name>
<evidence type="ECO:0000256" key="4">
    <source>
        <dbReference type="RuleBase" id="RU362029"/>
    </source>
</evidence>
<dbReference type="AlphaFoldDB" id="A0A501WQD5"/>
<evidence type="ECO:0000313" key="5">
    <source>
        <dbReference type="EMBL" id="TPE51993.1"/>
    </source>
</evidence>
<dbReference type="Gene3D" id="3.40.30.10">
    <property type="entry name" value="Glutaredoxin"/>
    <property type="match status" value="1"/>
</dbReference>